<evidence type="ECO:0000313" key="4">
    <source>
        <dbReference type="Proteomes" id="UP000595618"/>
    </source>
</evidence>
<dbReference type="PANTHER" id="PTHR34477">
    <property type="entry name" value="UPF0213 PROTEIN YHBQ"/>
    <property type="match status" value="1"/>
</dbReference>
<reference evidence="3 4" key="1">
    <citation type="submission" date="2020-07" db="EMBL/GenBank/DDBJ databases">
        <title>Huge and variable diversity of episymbiotic CPR bacteria and DPANN archaea in groundwater ecosystems.</title>
        <authorList>
            <person name="He C.Y."/>
            <person name="Keren R."/>
            <person name="Whittaker M."/>
            <person name="Farag I.F."/>
            <person name="Doudna J."/>
            <person name="Cate J.H.D."/>
            <person name="Banfield J.F."/>
        </authorList>
    </citation>
    <scope>NUCLEOTIDE SEQUENCE [LARGE SCALE GENOMIC DNA]</scope>
    <source>
        <strain evidence="3">NC_groundwater_541_Ag_S-0.1um_46_50</strain>
    </source>
</reference>
<evidence type="ECO:0000313" key="3">
    <source>
        <dbReference type="EMBL" id="QQG45745.1"/>
    </source>
</evidence>
<feature type="domain" description="GIY-YIG" evidence="2">
    <location>
        <begin position="12"/>
        <end position="88"/>
    </location>
</feature>
<gene>
    <name evidence="3" type="ORF">HYW89_00125</name>
</gene>
<dbReference type="CDD" id="cd10449">
    <property type="entry name" value="GIY-YIG_SLX1_like"/>
    <property type="match status" value="1"/>
</dbReference>
<dbReference type="SUPFAM" id="SSF82771">
    <property type="entry name" value="GIY-YIG endonuclease"/>
    <property type="match status" value="1"/>
</dbReference>
<comment type="similarity">
    <text evidence="1">Belongs to the UPF0213 family.</text>
</comment>
<dbReference type="Gene3D" id="3.40.1440.10">
    <property type="entry name" value="GIY-YIG endonuclease"/>
    <property type="match status" value="1"/>
</dbReference>
<dbReference type="InterPro" id="IPR050190">
    <property type="entry name" value="UPF0213_domain"/>
</dbReference>
<protein>
    <submittedName>
        <fullName evidence="3">GIY-YIG nuclease family protein</fullName>
    </submittedName>
</protein>
<evidence type="ECO:0000259" key="2">
    <source>
        <dbReference type="PROSITE" id="PS50164"/>
    </source>
</evidence>
<organism evidence="3 4">
    <name type="scientific">Candidatus Sungiibacteriota bacterium</name>
    <dbReference type="NCBI Taxonomy" id="2750080"/>
    <lineage>
        <taxon>Bacteria</taxon>
        <taxon>Candidatus Sungiibacteriota</taxon>
    </lineage>
</organism>
<name>A0A7T5UR34_9BACT</name>
<dbReference type="Pfam" id="PF01541">
    <property type="entry name" value="GIY-YIG"/>
    <property type="match status" value="1"/>
</dbReference>
<dbReference type="PROSITE" id="PS50164">
    <property type="entry name" value="GIY_YIG"/>
    <property type="match status" value="1"/>
</dbReference>
<proteinExistence type="inferred from homology"/>
<dbReference type="InterPro" id="IPR035901">
    <property type="entry name" value="GIY-YIG_endonuc_sf"/>
</dbReference>
<dbReference type="EMBL" id="CP066690">
    <property type="protein sequence ID" value="QQG45745.1"/>
    <property type="molecule type" value="Genomic_DNA"/>
</dbReference>
<accession>A0A7T5UR34</accession>
<dbReference type="InterPro" id="IPR000305">
    <property type="entry name" value="GIY-YIG_endonuc"/>
</dbReference>
<dbReference type="AlphaFoldDB" id="A0A7T5UR34"/>
<sequence>MYAERVLLHVSIRNKSYVLRSQRNSRWYVGFTMDLRKRFKEHNEGKYNSWTKGRGPSELIYYEAYRNKADAQSREKQLKSGQGRAYLKQRVKRFLTLSG</sequence>
<dbReference type="PANTHER" id="PTHR34477:SF1">
    <property type="entry name" value="UPF0213 PROTEIN YHBQ"/>
    <property type="match status" value="1"/>
</dbReference>
<dbReference type="Proteomes" id="UP000595618">
    <property type="component" value="Chromosome"/>
</dbReference>
<evidence type="ECO:0000256" key="1">
    <source>
        <dbReference type="ARBA" id="ARBA00007435"/>
    </source>
</evidence>